<comment type="caution">
    <text evidence="1">The sequence shown here is derived from an EMBL/GenBank/DDBJ whole genome shotgun (WGS) entry which is preliminary data.</text>
</comment>
<proteinExistence type="predicted"/>
<evidence type="ECO:0000313" key="2">
    <source>
        <dbReference type="Proteomes" id="UP000692954"/>
    </source>
</evidence>
<dbReference type="EMBL" id="CAJJDN010000007">
    <property type="protein sequence ID" value="CAD8053467.1"/>
    <property type="molecule type" value="Genomic_DNA"/>
</dbReference>
<evidence type="ECO:0000313" key="1">
    <source>
        <dbReference type="EMBL" id="CAD8053467.1"/>
    </source>
</evidence>
<protein>
    <submittedName>
        <fullName evidence="1">Uncharacterized protein</fullName>
    </submittedName>
</protein>
<reference evidence="1" key="1">
    <citation type="submission" date="2021-01" db="EMBL/GenBank/DDBJ databases">
        <authorList>
            <consortium name="Genoscope - CEA"/>
            <person name="William W."/>
        </authorList>
    </citation>
    <scope>NUCLEOTIDE SEQUENCE</scope>
</reference>
<dbReference type="Proteomes" id="UP000692954">
    <property type="component" value="Unassembled WGS sequence"/>
</dbReference>
<gene>
    <name evidence="1" type="ORF">PSON_ATCC_30995.1.T0070357</name>
</gene>
<keyword evidence="2" id="KW-1185">Reference proteome</keyword>
<accession>A0A8S1KFR3</accession>
<dbReference type="OrthoDB" id="292001at2759"/>
<sequence>MNLIDSLSNEFQQLLNDQKKNQVLKPLIQGIIDDIKKHKSQQNLPIQEIIKILVRLPENKSNQTSGIALNIILKLFNTTLLQEADLHPLLHSLYLLKDEIIENVQLKLVQCSVHLIHKEIVNINNPECIEKLICIFFTLVISKNPIIQTTSMTGLMKIIDFLYSQYSQKPHRNGVLIFLQLIQGMKGQKVPFVVQHQYSKGICRDMLFQIIQNLGPFLNKDEQLSKIIEEVSAIIYEEMSLDSADVQFNARRIRDSFRIITILQRDISLLKHISLLFTRSPLYGYVRYWILEGILTILQNPKLVMLLYQGAQQDEQQSQQQQQSTFLQHLVFIIKLSTEQDPQYTINQSTQQQTYSKQKMLYEQNILNLTEIPIYNKAQFIQKSIECISHYTDSLLQIAYDKQIVLFNLNYKLSQSKIFIEDNCKEVNQIIETTQQLTLKTIQNLMINLNDEIQYQSILNSIQTWINLSGSLGQNKTRDVYIKFLSSLCVAKQNASLTKNQLQSAKTLFNIAQLGNLLDVKSWYIIMKAMQQFDSLLQKSQTQNVIQQDSHPEIYQQEIALLNNILDGLFQSSNVYEDANLLHMIEAINQVTLSLMEQFNNVQNLVDSKPIQFGLQKIHQITKQNWYRIHKFWDFITGHFLCLVNYKHKAFRESALEIFSQIVQQGFSYFLRPDQSLCWEGDSWQSQLLSPIQQMINIHYADVKETLLNIIFKLIQNNGHELNILGFNTIIEILLISCDETEPAGYVNIGFHILELLIGQFMHLLDPKTTRRLLPLIKQFRQRTTEQNISYVSVGLIWQLADNLNKICTNQTSQTEVEELWTVVLQSLKDLSLDNAPDVRQSALHIIIQIILINCGSFRINFQIGLFKNLIFKILDDLIGRVAQLQQLQVIFHMKLPKYLKEEDFPKFTKLSEQDFQTSMKTQNEAILAWEETLKIMIQNLTKFLKKIGQQDDQEFKQQAQQLYNETFIRLIISFKINNLDLRWEIIRLIKENTEIMIEKSLVEQFDWAKEFIMCIQEFIGQKIQDNRDVKTLINKILPEVCELYVLFLKAHNKNKEFFPVELMDDLYESYQAIVDLPINIENISNIKIWMDEKQLHDFAEDFYVHLDDQKDKSKFYGFLLFNMKKEGGLTKLQDLVILKYTQLLSKYIQDKQLTDNELIKQFIQICLIQLSIRQNQNKVNNVKNYNKTNKPLWVQVLPLIIDTIEFCQNDEYVQLLSEQLNFTQQWDKIISIDGLKSCIDVELQICEWLLSQNILDREIINYWELLSRNINLYQLEDLFYDTRLKLMNIVFKKPKNLTTLNQICQSLVTQFMKDEYMSGSMPLSRKRVQEIIQLLLELQQLKDLTLQPHPLLQVFECLVELITTREIDIKQPLQNLFKSVALKIRSHK</sequence>
<organism evidence="1 2">
    <name type="scientific">Paramecium sonneborni</name>
    <dbReference type="NCBI Taxonomy" id="65129"/>
    <lineage>
        <taxon>Eukaryota</taxon>
        <taxon>Sar</taxon>
        <taxon>Alveolata</taxon>
        <taxon>Ciliophora</taxon>
        <taxon>Intramacronucleata</taxon>
        <taxon>Oligohymenophorea</taxon>
        <taxon>Peniculida</taxon>
        <taxon>Parameciidae</taxon>
        <taxon>Paramecium</taxon>
    </lineage>
</organism>
<name>A0A8S1KFR3_9CILI</name>